<reference evidence="1 2" key="1">
    <citation type="submission" date="2024-09" db="EMBL/GenBank/DDBJ databases">
        <authorList>
            <person name="Sun Q."/>
            <person name="Mori K."/>
        </authorList>
    </citation>
    <scope>NUCLEOTIDE SEQUENCE [LARGE SCALE GENOMIC DNA]</scope>
    <source>
        <strain evidence="1 2">ATCC 51285</strain>
    </source>
</reference>
<organism evidence="1 2">
    <name type="scientific">Balneatrix alpica</name>
    <dbReference type="NCBI Taxonomy" id="75684"/>
    <lineage>
        <taxon>Bacteria</taxon>
        <taxon>Pseudomonadati</taxon>
        <taxon>Pseudomonadota</taxon>
        <taxon>Gammaproteobacteria</taxon>
        <taxon>Oceanospirillales</taxon>
        <taxon>Balneatrichaceae</taxon>
        <taxon>Balneatrix</taxon>
    </lineage>
</organism>
<dbReference type="RefSeq" id="WP_027313906.1">
    <property type="nucleotide sequence ID" value="NZ_JBHLZN010000001.1"/>
</dbReference>
<sequence>MKPRTVLAMQQLIAQVRQAVPFATPVSVLCTGVCHGCSKKLLDFLDLELLEWEQRLAQGETPTLGDLQKLAKTSQKVYRVLAKNGLVPALTSL</sequence>
<evidence type="ECO:0000313" key="1">
    <source>
        <dbReference type="EMBL" id="MFB9885850.1"/>
    </source>
</evidence>
<keyword evidence="2" id="KW-1185">Reference proteome</keyword>
<comment type="caution">
    <text evidence="1">The sequence shown here is derived from an EMBL/GenBank/DDBJ whole genome shotgun (WGS) entry which is preliminary data.</text>
</comment>
<evidence type="ECO:0000313" key="2">
    <source>
        <dbReference type="Proteomes" id="UP001589628"/>
    </source>
</evidence>
<protein>
    <submittedName>
        <fullName evidence="1">Uncharacterized protein</fullName>
    </submittedName>
</protein>
<name>A0ABV5Z9C4_9GAMM</name>
<gene>
    <name evidence="1" type="ORF">ACFFLH_05460</name>
</gene>
<accession>A0ABV5Z9C4</accession>
<dbReference type="Proteomes" id="UP001589628">
    <property type="component" value="Unassembled WGS sequence"/>
</dbReference>
<dbReference type="EMBL" id="JBHLZN010000001">
    <property type="protein sequence ID" value="MFB9885850.1"/>
    <property type="molecule type" value="Genomic_DNA"/>
</dbReference>
<proteinExistence type="predicted"/>